<name>A0ACC2V6Q9_9TREE</name>
<protein>
    <submittedName>
        <fullName evidence="1">Uncharacterized protein</fullName>
    </submittedName>
</protein>
<evidence type="ECO:0000313" key="1">
    <source>
        <dbReference type="EMBL" id="KAJ9094546.1"/>
    </source>
</evidence>
<comment type="caution">
    <text evidence="1">The sequence shown here is derived from an EMBL/GenBank/DDBJ whole genome shotgun (WGS) entry which is preliminary data.</text>
</comment>
<dbReference type="Proteomes" id="UP001241377">
    <property type="component" value="Unassembled WGS sequence"/>
</dbReference>
<organism evidence="1 2">
    <name type="scientific">Naganishia cerealis</name>
    <dbReference type="NCBI Taxonomy" id="610337"/>
    <lineage>
        <taxon>Eukaryota</taxon>
        <taxon>Fungi</taxon>
        <taxon>Dikarya</taxon>
        <taxon>Basidiomycota</taxon>
        <taxon>Agaricomycotina</taxon>
        <taxon>Tremellomycetes</taxon>
        <taxon>Filobasidiales</taxon>
        <taxon>Filobasidiaceae</taxon>
        <taxon>Naganishia</taxon>
    </lineage>
</organism>
<evidence type="ECO:0000313" key="2">
    <source>
        <dbReference type="Proteomes" id="UP001241377"/>
    </source>
</evidence>
<keyword evidence="2" id="KW-1185">Reference proteome</keyword>
<sequence length="756" mass="84797">MAENNASENPPLEQPTNSKLGTDTLTDAQNKVISFAADENSILVVNAGPGSGKTSTLVRRIANLASQFDPKEILVLSMANRSVNSIRESLQDLFKDDKNSYPDVFTFHSFCSLLLDENSTFLSNRVLVDDFSWRSFSKILLKRPGLDHKAVSITPSKLEQILQAVKSGASIEDQAKKYNVSSEYIGLVLDYLKANKMIRYNDLIVNALEMLNLTRNIARLTNYKIVIVDEFQDMYPQLLSLVKAVVAYPTAGRLVSAKKHLTIAGDPNQTIYEFLGSDPKLLHDIGTYLNMNVTELSLGESFRCTPEVLQVASKVGLSSAGLLTANSIRSLKPPGIKPVLLLHKSSREEHNFIASEITRLICVLGGLLVPSDFAILTRANRELDEISHTLLQNYGYSCNRFSLSSSWIKSRVHLLLDLLSLLNGGMGLNFALLCLLPRLDRRAGNSRRVSKLFHMSNSWNNEVSGGRLEDYLRQELGNLGEKSRGKFSILNVYKGPENRAFLEATKKLLDWTDKTREVAAELAPLLILKSLLTITSDLDLLDYLNKPESTHRSPGADADFRTQTELENNLAGFYKSLCACHKSFMLDMDTTTLFLEYFLRNYNEEPPILDRNMINISTVHTAKGLEFPVVFIAGVKDAHSSFWSSLLNNEGRHDEEKARLFYVACTRARNLLYVSTLKPVGPEIRSYFKKDLPSSSEVINCIAREGYRPPPTAEKLEQGIKLYKDISRLGLISGAQRRHFHTRCFAKMVQRIPRCI</sequence>
<reference evidence="1" key="1">
    <citation type="submission" date="2023-04" db="EMBL/GenBank/DDBJ databases">
        <title>Draft Genome sequencing of Naganishia species isolated from polar environments using Oxford Nanopore Technology.</title>
        <authorList>
            <person name="Leo P."/>
            <person name="Venkateswaran K."/>
        </authorList>
    </citation>
    <scope>NUCLEOTIDE SEQUENCE</scope>
    <source>
        <strain evidence="1">MNA-CCFEE 5261</strain>
    </source>
</reference>
<gene>
    <name evidence="1" type="ORF">QFC19_007957</name>
</gene>
<proteinExistence type="predicted"/>
<dbReference type="EMBL" id="JASBWR010000111">
    <property type="protein sequence ID" value="KAJ9094546.1"/>
    <property type="molecule type" value="Genomic_DNA"/>
</dbReference>
<accession>A0ACC2V6Q9</accession>